<dbReference type="Proteomes" id="UP001305521">
    <property type="component" value="Chromosome"/>
</dbReference>
<evidence type="ECO:0000256" key="3">
    <source>
        <dbReference type="ARBA" id="ARBA00022643"/>
    </source>
</evidence>
<dbReference type="PANTHER" id="PTHR33798:SF5">
    <property type="entry name" value="FLAVIN REDUCTASE LIKE DOMAIN-CONTAINING PROTEIN"/>
    <property type="match status" value="1"/>
</dbReference>
<evidence type="ECO:0000256" key="1">
    <source>
        <dbReference type="ARBA" id="ARBA00001917"/>
    </source>
</evidence>
<dbReference type="SUPFAM" id="SSF50475">
    <property type="entry name" value="FMN-binding split barrel"/>
    <property type="match status" value="1"/>
</dbReference>
<evidence type="ECO:0000313" key="6">
    <source>
        <dbReference type="EMBL" id="WPB87307.1"/>
    </source>
</evidence>
<gene>
    <name evidence="6" type="ORF">R9Z33_10585</name>
</gene>
<dbReference type="InterPro" id="IPR012349">
    <property type="entry name" value="Split_barrel_FMN-bd"/>
</dbReference>
<reference evidence="6 7" key="1">
    <citation type="submission" date="2023-11" db="EMBL/GenBank/DDBJ databases">
        <title>Arctic aerobic anoxygenic photoheterotroph Sediminicoccus rosea KRV36 adapts its photosynthesis to long days of polar summer.</title>
        <authorList>
            <person name="Tomasch J."/>
            <person name="Kopejtka K."/>
            <person name="Bily T."/>
            <person name="Gardiner A.T."/>
            <person name="Gardian Z."/>
            <person name="Shivaramu S."/>
            <person name="Koblizek M."/>
            <person name="Engelhardt F."/>
            <person name="Kaftan D."/>
        </authorList>
    </citation>
    <scope>NUCLEOTIDE SEQUENCE [LARGE SCALE GENOMIC DNA]</scope>
    <source>
        <strain evidence="6 7">R-30</strain>
    </source>
</reference>
<keyword evidence="6" id="KW-0560">Oxidoreductase</keyword>
<keyword evidence="2" id="KW-0285">Flavoprotein</keyword>
<accession>A0ABZ0PPD4</accession>
<comment type="cofactor">
    <cofactor evidence="1">
        <name>FMN</name>
        <dbReference type="ChEBI" id="CHEBI:58210"/>
    </cofactor>
</comment>
<keyword evidence="3" id="KW-0288">FMN</keyword>
<dbReference type="EMBL" id="CP137852">
    <property type="protein sequence ID" value="WPB87307.1"/>
    <property type="molecule type" value="Genomic_DNA"/>
</dbReference>
<evidence type="ECO:0000259" key="5">
    <source>
        <dbReference type="SMART" id="SM00903"/>
    </source>
</evidence>
<name>A0ABZ0PPD4_9PROT</name>
<sequence>MLFDFETLPTADRYKLVVSTIVPRPIAWVVSQDEAGVVNAAPYSFFNAFSDDPVVIGIGCGPKPSGATKDTLANIQAMGEFVVCLVPQSHLPHMNITATDFGPEVDELDEAKLTKVPSTKIRVPRIGESPVALECKTFQLIPVGHHTIVLGRVVAMHVRDDAVMDEAKRYIDTPKLDLVGRMHGRGWYTRTTDRVEVPRITLAEWEAAKKG</sequence>
<dbReference type="SMART" id="SM00903">
    <property type="entry name" value="Flavin_Reduct"/>
    <property type="match status" value="1"/>
</dbReference>
<dbReference type="Pfam" id="PF01613">
    <property type="entry name" value="Flavin_Reduct"/>
    <property type="match status" value="1"/>
</dbReference>
<evidence type="ECO:0000313" key="7">
    <source>
        <dbReference type="Proteomes" id="UP001305521"/>
    </source>
</evidence>
<dbReference type="PANTHER" id="PTHR33798">
    <property type="entry name" value="FLAVOPROTEIN OXYGENASE"/>
    <property type="match status" value="1"/>
</dbReference>
<dbReference type="InterPro" id="IPR002563">
    <property type="entry name" value="Flavin_Rdtase-like_dom"/>
</dbReference>
<evidence type="ECO:0000256" key="4">
    <source>
        <dbReference type="ARBA" id="ARBA00038054"/>
    </source>
</evidence>
<dbReference type="EC" id="1.5.1.-" evidence="6"/>
<evidence type="ECO:0000256" key="2">
    <source>
        <dbReference type="ARBA" id="ARBA00022630"/>
    </source>
</evidence>
<dbReference type="Gene3D" id="2.30.110.10">
    <property type="entry name" value="Electron Transport, Fmn-binding Protein, Chain A"/>
    <property type="match status" value="1"/>
</dbReference>
<dbReference type="RefSeq" id="WP_318651260.1">
    <property type="nucleotide sequence ID" value="NZ_CP137852.1"/>
</dbReference>
<proteinExistence type="inferred from homology"/>
<comment type="similarity">
    <text evidence="4">Belongs to the flavoredoxin family.</text>
</comment>
<keyword evidence="7" id="KW-1185">Reference proteome</keyword>
<organism evidence="6 7">
    <name type="scientific">Sediminicoccus rosea</name>
    <dbReference type="NCBI Taxonomy" id="1225128"/>
    <lineage>
        <taxon>Bacteria</taxon>
        <taxon>Pseudomonadati</taxon>
        <taxon>Pseudomonadota</taxon>
        <taxon>Alphaproteobacteria</taxon>
        <taxon>Acetobacterales</taxon>
        <taxon>Roseomonadaceae</taxon>
        <taxon>Sediminicoccus</taxon>
    </lineage>
</organism>
<feature type="domain" description="Flavin reductase like" evidence="5">
    <location>
        <begin position="19"/>
        <end position="172"/>
    </location>
</feature>
<protein>
    <submittedName>
        <fullName evidence="6">Flavin reductase family protein</fullName>
        <ecNumber evidence="6">1.5.1.-</ecNumber>
    </submittedName>
</protein>
<dbReference type="GO" id="GO:0016491">
    <property type="term" value="F:oxidoreductase activity"/>
    <property type="evidence" value="ECO:0007669"/>
    <property type="project" value="UniProtKB-KW"/>
</dbReference>